<evidence type="ECO:0000256" key="1">
    <source>
        <dbReference type="ARBA" id="ARBA00004496"/>
    </source>
</evidence>
<organism evidence="5 6">
    <name type="scientific">Phenylobacterium hankyongense</name>
    <dbReference type="NCBI Taxonomy" id="1813876"/>
    <lineage>
        <taxon>Bacteria</taxon>
        <taxon>Pseudomonadati</taxon>
        <taxon>Pseudomonadota</taxon>
        <taxon>Alphaproteobacteria</taxon>
        <taxon>Caulobacterales</taxon>
        <taxon>Caulobacteraceae</taxon>
        <taxon>Phenylobacterium</taxon>
    </lineage>
</organism>
<protein>
    <recommendedName>
        <fullName evidence="2">Chemotaxis protein CheW</fullName>
    </recommendedName>
</protein>
<dbReference type="GO" id="GO:0005829">
    <property type="term" value="C:cytosol"/>
    <property type="evidence" value="ECO:0007669"/>
    <property type="project" value="TreeGrafter"/>
</dbReference>
<dbReference type="Pfam" id="PF01584">
    <property type="entry name" value="CheW"/>
    <property type="match status" value="3"/>
</dbReference>
<dbReference type="RefSeq" id="WP_111458283.1">
    <property type="nucleotide sequence ID" value="NZ_QFYP01000001.1"/>
</dbReference>
<dbReference type="Gene3D" id="2.40.50.180">
    <property type="entry name" value="CheA-289, Domain 4"/>
    <property type="match status" value="3"/>
</dbReference>
<dbReference type="InterPro" id="IPR002545">
    <property type="entry name" value="CheW-lke_dom"/>
</dbReference>
<dbReference type="CDD" id="cd00732">
    <property type="entry name" value="CheW"/>
    <property type="match status" value="1"/>
</dbReference>
<evidence type="ECO:0000259" key="4">
    <source>
        <dbReference type="PROSITE" id="PS50851"/>
    </source>
</evidence>
<dbReference type="PROSITE" id="PS50851">
    <property type="entry name" value="CHEW"/>
    <property type="match status" value="3"/>
</dbReference>
<comment type="subcellular location">
    <subcellularLocation>
        <location evidence="1">Cytoplasm</location>
    </subcellularLocation>
</comment>
<dbReference type="EMBL" id="QFYP01000001">
    <property type="protein sequence ID" value="RAK60991.1"/>
    <property type="molecule type" value="Genomic_DNA"/>
</dbReference>
<name>A0A328B3H0_9CAUL</name>
<accession>A0A328B3H0</accession>
<dbReference type="OrthoDB" id="3291462at2"/>
<dbReference type="PANTHER" id="PTHR22617:SF45">
    <property type="entry name" value="CHEMOTAXIS PROTEIN CHEW"/>
    <property type="match status" value="1"/>
</dbReference>
<sequence length="504" mass="53086">MADPRAAAAAEGDTQTFLTFRSAGDLYALRADQVSEVIRVPAVARLPHGPRSLLGLANLRGQVLPVASLNTLLGRPETVAAALPRAIVLDGAAPVAVAVDEIRGLVAVDPSKIATDQAASAAEAGEVLTGAFDTRGEGVAKILDLRSLLAAGFVPRARPERAVSLVADGRRAADGAADDRQKLVTFEVAGQEYALALGSIREIINAPASVVAMPRSEALVMGVVPYRDSLLPVLSLRGLLGLTQRPAATSDKVVVTIVGGALVGLVVDDIRALISADSSLVEPTPPLLAARTGGESKVKAIYRGDSGRRLVSILDAGQLFREDVMERLGRGAQPVKTEQAGAVDAATIQFLVFRLGGDEFGLPIEVIDEVARAPAKVTRVPRTPKFLEGVINLRGEVLPVIDQRRRFDMPPAADLSARRLVVLRTDRRRAGVIVDGVSEVLSCAATSIEEAPDLAGEATRLVHGVLNLEAQNRMILLLDPVELLTRAERGLLDAFTPETRQSGA</sequence>
<dbReference type="InterPro" id="IPR039315">
    <property type="entry name" value="CheW"/>
</dbReference>
<evidence type="ECO:0000256" key="2">
    <source>
        <dbReference type="ARBA" id="ARBA00021483"/>
    </source>
</evidence>
<feature type="domain" description="CheW-like" evidence="4">
    <location>
        <begin position="14"/>
        <end position="154"/>
    </location>
</feature>
<dbReference type="SMART" id="SM00260">
    <property type="entry name" value="CheW"/>
    <property type="match status" value="3"/>
</dbReference>
<feature type="domain" description="CheW-like" evidence="4">
    <location>
        <begin position="347"/>
        <end position="489"/>
    </location>
</feature>
<dbReference type="Gene3D" id="2.30.30.40">
    <property type="entry name" value="SH3 Domains"/>
    <property type="match status" value="3"/>
</dbReference>
<reference evidence="6" key="1">
    <citation type="submission" date="2018-05" db="EMBL/GenBank/DDBJ databases">
        <authorList>
            <person name="Li X."/>
        </authorList>
    </citation>
    <scope>NUCLEOTIDE SEQUENCE [LARGE SCALE GENOMIC DNA]</scope>
    <source>
        <strain evidence="6">HKS-05</strain>
    </source>
</reference>
<dbReference type="InterPro" id="IPR036061">
    <property type="entry name" value="CheW-like_dom_sf"/>
</dbReference>
<comment type="caution">
    <text evidence="5">The sequence shown here is derived from an EMBL/GenBank/DDBJ whole genome shotgun (WGS) entry which is preliminary data.</text>
</comment>
<dbReference type="AlphaFoldDB" id="A0A328B3H0"/>
<dbReference type="SUPFAM" id="SSF50341">
    <property type="entry name" value="CheW-like"/>
    <property type="match status" value="3"/>
</dbReference>
<proteinExistence type="predicted"/>
<feature type="domain" description="CheW-like" evidence="4">
    <location>
        <begin position="180"/>
        <end position="325"/>
    </location>
</feature>
<gene>
    <name evidence="5" type="ORF">DJ021_14830</name>
</gene>
<dbReference type="GO" id="GO:0006935">
    <property type="term" value="P:chemotaxis"/>
    <property type="evidence" value="ECO:0007669"/>
    <property type="project" value="InterPro"/>
</dbReference>
<keyword evidence="3" id="KW-0963">Cytoplasm</keyword>
<evidence type="ECO:0000256" key="3">
    <source>
        <dbReference type="ARBA" id="ARBA00022490"/>
    </source>
</evidence>
<dbReference type="Proteomes" id="UP000249842">
    <property type="component" value="Unassembled WGS sequence"/>
</dbReference>
<evidence type="ECO:0000313" key="6">
    <source>
        <dbReference type="Proteomes" id="UP000249842"/>
    </source>
</evidence>
<dbReference type="GO" id="GO:0007165">
    <property type="term" value="P:signal transduction"/>
    <property type="evidence" value="ECO:0007669"/>
    <property type="project" value="InterPro"/>
</dbReference>
<dbReference type="PANTHER" id="PTHR22617">
    <property type="entry name" value="CHEMOTAXIS SENSOR HISTIDINE KINASE-RELATED"/>
    <property type="match status" value="1"/>
</dbReference>
<evidence type="ECO:0000313" key="5">
    <source>
        <dbReference type="EMBL" id="RAK60991.1"/>
    </source>
</evidence>
<keyword evidence="6" id="KW-1185">Reference proteome</keyword>